<keyword evidence="4" id="KW-0804">Transcription</keyword>
<dbReference type="SUPFAM" id="SSF88946">
    <property type="entry name" value="Sigma2 domain of RNA polymerase sigma factors"/>
    <property type="match status" value="1"/>
</dbReference>
<dbReference type="GO" id="GO:0003677">
    <property type="term" value="F:DNA binding"/>
    <property type="evidence" value="ECO:0007669"/>
    <property type="project" value="InterPro"/>
</dbReference>
<dbReference type="NCBIfam" id="TIGR02937">
    <property type="entry name" value="sigma70-ECF"/>
    <property type="match status" value="1"/>
</dbReference>
<dbReference type="GO" id="GO:0006352">
    <property type="term" value="P:DNA-templated transcription initiation"/>
    <property type="evidence" value="ECO:0007669"/>
    <property type="project" value="InterPro"/>
</dbReference>
<dbReference type="Pfam" id="PF04542">
    <property type="entry name" value="Sigma70_r2"/>
    <property type="match status" value="1"/>
</dbReference>
<evidence type="ECO:0000256" key="3">
    <source>
        <dbReference type="ARBA" id="ARBA00023082"/>
    </source>
</evidence>
<sequence length="186" mass="20595">MPLLTDDAQAARPAIAPSRAMAVLESWFRGHHSWLLDRVQRHLRNRAEAEDVAAETFSQAVAIQAHNQGLNAVREPRAFLTTIAKRQIFQLWRRRDLEQAYLEALAVQGEGVAPSAEQHQLVIEALECVAAALEGLSAKTQQAFLYSQLDGLTYAEIADKLGVSASMVRQYMAQAFRRMAGLNVIG</sequence>
<protein>
    <submittedName>
        <fullName evidence="7">Putative RNA polymerase sigma factor FecI</fullName>
    </submittedName>
</protein>
<evidence type="ECO:0000313" key="7">
    <source>
        <dbReference type="EMBL" id="CAB3741469.1"/>
    </source>
</evidence>
<evidence type="ECO:0000259" key="6">
    <source>
        <dbReference type="Pfam" id="PF08281"/>
    </source>
</evidence>
<dbReference type="InterPro" id="IPR039425">
    <property type="entry name" value="RNA_pol_sigma-70-like"/>
</dbReference>
<dbReference type="AlphaFoldDB" id="A0A6S7APQ0"/>
<dbReference type="InterPro" id="IPR013249">
    <property type="entry name" value="RNA_pol_sigma70_r4_t2"/>
</dbReference>
<dbReference type="InterPro" id="IPR014284">
    <property type="entry name" value="RNA_pol_sigma-70_dom"/>
</dbReference>
<evidence type="ECO:0000259" key="5">
    <source>
        <dbReference type="Pfam" id="PF04542"/>
    </source>
</evidence>
<dbReference type="GO" id="GO:0016987">
    <property type="term" value="F:sigma factor activity"/>
    <property type="evidence" value="ECO:0007669"/>
    <property type="project" value="UniProtKB-KW"/>
</dbReference>
<reference evidence="7 8" key="1">
    <citation type="submission" date="2020-04" db="EMBL/GenBank/DDBJ databases">
        <authorList>
            <person name="De Canck E."/>
        </authorList>
    </citation>
    <scope>NUCLEOTIDE SEQUENCE [LARGE SCALE GENOMIC DNA]</scope>
    <source>
        <strain evidence="7 8">LMG 3441</strain>
    </source>
</reference>
<keyword evidence="8" id="KW-1185">Reference proteome</keyword>
<feature type="domain" description="RNA polymerase sigma-70 region 2" evidence="5">
    <location>
        <begin position="28"/>
        <end position="96"/>
    </location>
</feature>
<keyword evidence="2" id="KW-0805">Transcription regulation</keyword>
<dbReference type="Gene3D" id="1.10.1740.10">
    <property type="match status" value="1"/>
</dbReference>
<dbReference type="Pfam" id="PF08281">
    <property type="entry name" value="Sigma70_r4_2"/>
    <property type="match status" value="1"/>
</dbReference>
<dbReference type="Gene3D" id="1.10.10.10">
    <property type="entry name" value="Winged helix-like DNA-binding domain superfamily/Winged helix DNA-binding domain"/>
    <property type="match status" value="1"/>
</dbReference>
<dbReference type="Proteomes" id="UP000494269">
    <property type="component" value="Unassembled WGS sequence"/>
</dbReference>
<keyword evidence="3" id="KW-0731">Sigma factor</keyword>
<dbReference type="InterPro" id="IPR036388">
    <property type="entry name" value="WH-like_DNA-bd_sf"/>
</dbReference>
<organism evidence="7 8">
    <name type="scientific">Achromobacter kerstersii</name>
    <dbReference type="NCBI Taxonomy" id="1353890"/>
    <lineage>
        <taxon>Bacteria</taxon>
        <taxon>Pseudomonadati</taxon>
        <taxon>Pseudomonadota</taxon>
        <taxon>Betaproteobacteria</taxon>
        <taxon>Burkholderiales</taxon>
        <taxon>Alcaligenaceae</taxon>
        <taxon>Achromobacter</taxon>
    </lineage>
</organism>
<dbReference type="NCBIfam" id="NF008889">
    <property type="entry name" value="PRK11924.1-1"/>
    <property type="match status" value="1"/>
</dbReference>
<dbReference type="EMBL" id="CADIJQ010000014">
    <property type="protein sequence ID" value="CAB3741469.1"/>
    <property type="molecule type" value="Genomic_DNA"/>
</dbReference>
<dbReference type="InterPro" id="IPR013325">
    <property type="entry name" value="RNA_pol_sigma_r2"/>
</dbReference>
<dbReference type="CDD" id="cd06171">
    <property type="entry name" value="Sigma70_r4"/>
    <property type="match status" value="1"/>
</dbReference>
<dbReference type="PANTHER" id="PTHR43133:SF63">
    <property type="entry name" value="RNA POLYMERASE SIGMA FACTOR FECI-RELATED"/>
    <property type="match status" value="1"/>
</dbReference>
<dbReference type="InterPro" id="IPR013324">
    <property type="entry name" value="RNA_pol_sigma_r3/r4-like"/>
</dbReference>
<evidence type="ECO:0000313" key="8">
    <source>
        <dbReference type="Proteomes" id="UP000494269"/>
    </source>
</evidence>
<dbReference type="SUPFAM" id="SSF88659">
    <property type="entry name" value="Sigma3 and sigma4 domains of RNA polymerase sigma factors"/>
    <property type="match status" value="1"/>
</dbReference>
<evidence type="ECO:0000256" key="1">
    <source>
        <dbReference type="ARBA" id="ARBA00010641"/>
    </source>
</evidence>
<name>A0A6S7APQ0_9BURK</name>
<accession>A0A6S7APQ0</accession>
<dbReference type="InterPro" id="IPR007627">
    <property type="entry name" value="RNA_pol_sigma70_r2"/>
</dbReference>
<proteinExistence type="inferred from homology"/>
<evidence type="ECO:0000256" key="2">
    <source>
        <dbReference type="ARBA" id="ARBA00023015"/>
    </source>
</evidence>
<comment type="similarity">
    <text evidence="1">Belongs to the sigma-70 factor family. ECF subfamily.</text>
</comment>
<feature type="domain" description="RNA polymerase sigma factor 70 region 4 type 2" evidence="6">
    <location>
        <begin position="127"/>
        <end position="179"/>
    </location>
</feature>
<evidence type="ECO:0000256" key="4">
    <source>
        <dbReference type="ARBA" id="ARBA00023163"/>
    </source>
</evidence>
<dbReference type="RefSeq" id="WP_338077818.1">
    <property type="nucleotide sequence ID" value="NZ_CADIJQ010000014.1"/>
</dbReference>
<gene>
    <name evidence="7" type="primary">fecI_15</name>
    <name evidence="7" type="ORF">LMG3441_05692</name>
</gene>
<dbReference type="PANTHER" id="PTHR43133">
    <property type="entry name" value="RNA POLYMERASE ECF-TYPE SIGMA FACTO"/>
    <property type="match status" value="1"/>
</dbReference>